<dbReference type="AlphaFoldDB" id="A0A7I8J6H0"/>
<dbReference type="SFLD" id="SFLDG01129">
    <property type="entry name" value="C1.5:_HAD__Beta-PGM__Phosphata"/>
    <property type="match status" value="1"/>
</dbReference>
<keyword evidence="5" id="KW-0808">Transferase</keyword>
<feature type="domain" description="Riboflavin kinase" evidence="8">
    <location>
        <begin position="260"/>
        <end position="330"/>
    </location>
</feature>
<dbReference type="GO" id="GO:0006114">
    <property type="term" value="P:glycerol biosynthetic process"/>
    <property type="evidence" value="ECO:0007669"/>
    <property type="project" value="TreeGrafter"/>
</dbReference>
<dbReference type="GO" id="GO:0005524">
    <property type="term" value="F:ATP binding"/>
    <property type="evidence" value="ECO:0007669"/>
    <property type="project" value="UniProtKB-KW"/>
</dbReference>
<comment type="pathway">
    <text evidence="1">Cofactor biosynthesis; FMN biosynthesis; FMN from riboflavin (ATP route): step 1/1.</text>
</comment>
<evidence type="ECO:0000313" key="9">
    <source>
        <dbReference type="EMBL" id="CAA2626295.1"/>
    </source>
</evidence>
<reference evidence="9 10" key="1">
    <citation type="submission" date="2019-12" db="EMBL/GenBank/DDBJ databases">
        <authorList>
            <person name="Scholz U."/>
            <person name="Mascher M."/>
            <person name="Fiebig A."/>
        </authorList>
    </citation>
    <scope>NUCLEOTIDE SEQUENCE</scope>
</reference>
<dbReference type="FunFam" id="3.40.50.1000:FF:000119">
    <property type="entry name" value="Bifunctional riboflavin kinase/FMN phosphatase"/>
    <property type="match status" value="1"/>
</dbReference>
<dbReference type="Gene3D" id="1.10.150.240">
    <property type="entry name" value="Putative phosphatase, domain 2"/>
    <property type="match status" value="1"/>
</dbReference>
<dbReference type="GO" id="GO:0009398">
    <property type="term" value="P:FMN biosynthetic process"/>
    <property type="evidence" value="ECO:0007669"/>
    <property type="project" value="UniProtKB-UniPathway"/>
</dbReference>
<dbReference type="SFLD" id="SFLDG01135">
    <property type="entry name" value="C1.5.6:_HAD__Beta-PGM__Phospha"/>
    <property type="match status" value="1"/>
</dbReference>
<evidence type="ECO:0000256" key="6">
    <source>
        <dbReference type="ARBA" id="ARBA00022741"/>
    </source>
</evidence>
<dbReference type="InterPro" id="IPR023198">
    <property type="entry name" value="PGP-like_dom2"/>
</dbReference>
<evidence type="ECO:0000256" key="7">
    <source>
        <dbReference type="ARBA" id="ARBA00022840"/>
    </source>
</evidence>
<dbReference type="GO" id="GO:0008531">
    <property type="term" value="F:riboflavin kinase activity"/>
    <property type="evidence" value="ECO:0007669"/>
    <property type="project" value="UniProtKB-EC"/>
</dbReference>
<evidence type="ECO:0000256" key="5">
    <source>
        <dbReference type="ARBA" id="ARBA00022679"/>
    </source>
</evidence>
<keyword evidence="10" id="KW-1185">Reference proteome</keyword>
<dbReference type="EMBL" id="LR743596">
    <property type="protein sequence ID" value="CAA2626295.1"/>
    <property type="molecule type" value="Genomic_DNA"/>
</dbReference>
<dbReference type="Pfam" id="PF00702">
    <property type="entry name" value="Hydrolase"/>
    <property type="match status" value="1"/>
</dbReference>
<keyword evidence="6" id="KW-0547">Nucleotide-binding</keyword>
<protein>
    <recommendedName>
        <fullName evidence="2">riboflavin kinase</fullName>
        <ecNumber evidence="2">2.7.1.26</ecNumber>
    </recommendedName>
</protein>
<dbReference type="InterPro" id="IPR036412">
    <property type="entry name" value="HAD-like_sf"/>
</dbReference>
<dbReference type="InterPro" id="IPR023465">
    <property type="entry name" value="Riboflavin_kinase_dom_sf"/>
</dbReference>
<dbReference type="GO" id="GO:0009231">
    <property type="term" value="P:riboflavin biosynthetic process"/>
    <property type="evidence" value="ECO:0007669"/>
    <property type="project" value="InterPro"/>
</dbReference>
<dbReference type="PRINTS" id="PR00413">
    <property type="entry name" value="HADHALOGNASE"/>
</dbReference>
<dbReference type="SUPFAM" id="SSF82114">
    <property type="entry name" value="Riboflavin kinase-like"/>
    <property type="match status" value="1"/>
</dbReference>
<dbReference type="EMBL" id="CACRZD030000009">
    <property type="protein sequence ID" value="CAA6665610.1"/>
    <property type="molecule type" value="Genomic_DNA"/>
</dbReference>
<dbReference type="Gene3D" id="2.40.30.30">
    <property type="entry name" value="Riboflavin kinase-like"/>
    <property type="match status" value="1"/>
</dbReference>
<evidence type="ECO:0000256" key="3">
    <source>
        <dbReference type="ARBA" id="ARBA00022630"/>
    </source>
</evidence>
<dbReference type="UniPathway" id="UPA00276">
    <property type="reaction ID" value="UER00406"/>
</dbReference>
<accession>A0A7I8J6H0</accession>
<dbReference type="FunFam" id="1.10.150.240:FF:000001">
    <property type="entry name" value="Haloacid dehalogenase-like hydrolase domain"/>
    <property type="match status" value="1"/>
</dbReference>
<dbReference type="Gene3D" id="3.40.50.1000">
    <property type="entry name" value="HAD superfamily/HAD-like"/>
    <property type="match status" value="1"/>
</dbReference>
<keyword evidence="3" id="KW-0285">Flavoprotein</keyword>
<dbReference type="InterPro" id="IPR006439">
    <property type="entry name" value="HAD-SF_hydro_IA"/>
</dbReference>
<gene>
    <name evidence="9" type="ORF">SI7747_09011999</name>
</gene>
<dbReference type="NCBIfam" id="TIGR01509">
    <property type="entry name" value="HAD-SF-IA-v3"/>
    <property type="match status" value="1"/>
</dbReference>
<dbReference type="Proteomes" id="UP001189122">
    <property type="component" value="Unassembled WGS sequence"/>
</dbReference>
<evidence type="ECO:0000313" key="10">
    <source>
        <dbReference type="Proteomes" id="UP001189122"/>
    </source>
</evidence>
<organism evidence="9">
    <name type="scientific">Spirodela intermedia</name>
    <name type="common">Intermediate duckweed</name>
    <dbReference type="NCBI Taxonomy" id="51605"/>
    <lineage>
        <taxon>Eukaryota</taxon>
        <taxon>Viridiplantae</taxon>
        <taxon>Streptophyta</taxon>
        <taxon>Embryophyta</taxon>
        <taxon>Tracheophyta</taxon>
        <taxon>Spermatophyta</taxon>
        <taxon>Magnoliopsida</taxon>
        <taxon>Liliopsida</taxon>
        <taxon>Araceae</taxon>
        <taxon>Lemnoideae</taxon>
        <taxon>Spirodela</taxon>
    </lineage>
</organism>
<dbReference type="SUPFAM" id="SSF56784">
    <property type="entry name" value="HAD-like"/>
    <property type="match status" value="1"/>
</dbReference>
<evidence type="ECO:0000259" key="8">
    <source>
        <dbReference type="Pfam" id="PF01687"/>
    </source>
</evidence>
<proteinExistence type="predicted"/>
<evidence type="ECO:0000256" key="2">
    <source>
        <dbReference type="ARBA" id="ARBA00012105"/>
    </source>
</evidence>
<dbReference type="GO" id="GO:0043136">
    <property type="term" value="F:sn-glycerol 3-phosphatase activity"/>
    <property type="evidence" value="ECO:0007669"/>
    <property type="project" value="TreeGrafter"/>
</dbReference>
<dbReference type="EC" id="2.7.1.26" evidence="2"/>
<dbReference type="SFLD" id="SFLDS00003">
    <property type="entry name" value="Haloacid_Dehalogenase"/>
    <property type="match status" value="1"/>
</dbReference>
<evidence type="ECO:0000256" key="1">
    <source>
        <dbReference type="ARBA" id="ARBA00005201"/>
    </source>
</evidence>
<dbReference type="InterPro" id="IPR023214">
    <property type="entry name" value="HAD_sf"/>
</dbReference>
<keyword evidence="7" id="KW-0067">ATP-binding</keyword>
<keyword evidence="4" id="KW-0288">FMN</keyword>
<dbReference type="Pfam" id="PF01687">
    <property type="entry name" value="Flavokinase"/>
    <property type="match status" value="1"/>
</dbReference>
<dbReference type="PANTHER" id="PTHR18901:SF44">
    <property type="entry name" value="OS01G0757900 PROTEIN"/>
    <property type="match status" value="1"/>
</dbReference>
<dbReference type="InterPro" id="IPR015865">
    <property type="entry name" value="Riboflavin_kinase_bac/euk"/>
</dbReference>
<sequence length="384" mass="42128">MDEAHVEAVILDLDGTLLDTERSTDGVLKEFLARYGKVLDPEKEVKRLGKMHCESAAAIVIDYNLPLTAEEFSEKIIPMYQERWPQVKPLPGANRLIKHLRKHGIPLALASNSVRKNVQKKISYQQGWKESFSVILGGDEVNHGKPSPDIYLESAKMMGVDPSRCLVIEDSSVGIEAAKAAGMKVVAIPSIPFRGDDFGAANCVLYSLLEFLPDQWGLPAFQDWVQSTLPIEPFYVSGVLRDGDPHGTPILMEHLPEENQTAPLPIQTSGVFFGWAKLGTRGAFKVVASIQWDISPAGARKLIRPHVLAEISSDTAGEKLRLLFVGFIRKLHRERRAKEGSSTTSAVSEEDKSVAAAALDLPAFADHKGNPFLADPSNPLKAYS</sequence>
<evidence type="ECO:0000256" key="4">
    <source>
        <dbReference type="ARBA" id="ARBA00022643"/>
    </source>
</evidence>
<dbReference type="PANTHER" id="PTHR18901">
    <property type="entry name" value="2-DEOXYGLUCOSE-6-PHOSPHATE PHOSPHATASE 2"/>
    <property type="match status" value="1"/>
</dbReference>
<name>A0A7I8J6H0_SPIIN</name>